<gene>
    <name evidence="2" type="ORF">HNP46_000163</name>
</gene>
<organism evidence="2 3">
    <name type="scientific">Pseudomonas nitroreducens</name>
    <dbReference type="NCBI Taxonomy" id="46680"/>
    <lineage>
        <taxon>Bacteria</taxon>
        <taxon>Pseudomonadati</taxon>
        <taxon>Pseudomonadota</taxon>
        <taxon>Gammaproteobacteria</taxon>
        <taxon>Pseudomonadales</taxon>
        <taxon>Pseudomonadaceae</taxon>
        <taxon>Pseudomonas</taxon>
    </lineage>
</organism>
<dbReference type="InterPro" id="IPR050678">
    <property type="entry name" value="DNA_Partitioning_ATPase"/>
</dbReference>
<name>A0A7W7NZM2_PSENT</name>
<dbReference type="AlphaFoldDB" id="A0A7W7NZM2"/>
<protein>
    <submittedName>
        <fullName evidence="2">Chromosome partitioning protein</fullName>
    </submittedName>
</protein>
<reference evidence="2 3" key="1">
    <citation type="submission" date="2020-08" db="EMBL/GenBank/DDBJ databases">
        <title>Functional genomics of gut bacteria from endangered species of beetles.</title>
        <authorList>
            <person name="Carlos-Shanley C."/>
        </authorList>
    </citation>
    <scope>NUCLEOTIDE SEQUENCE [LARGE SCALE GENOMIC DNA]</scope>
    <source>
        <strain evidence="2 3">S00179</strain>
    </source>
</reference>
<dbReference type="Gene3D" id="3.40.50.300">
    <property type="entry name" value="P-loop containing nucleotide triphosphate hydrolases"/>
    <property type="match status" value="1"/>
</dbReference>
<feature type="domain" description="AAA" evidence="1">
    <location>
        <begin position="17"/>
        <end position="207"/>
    </location>
</feature>
<dbReference type="InterPro" id="IPR025669">
    <property type="entry name" value="AAA_dom"/>
</dbReference>
<dbReference type="SUPFAM" id="SSF52540">
    <property type="entry name" value="P-loop containing nucleoside triphosphate hydrolases"/>
    <property type="match status" value="1"/>
</dbReference>
<evidence type="ECO:0000313" key="2">
    <source>
        <dbReference type="EMBL" id="MBB4861352.1"/>
    </source>
</evidence>
<accession>A0A7W7NZM2</accession>
<comment type="caution">
    <text evidence="2">The sequence shown here is derived from an EMBL/GenBank/DDBJ whole genome shotgun (WGS) entry which is preliminary data.</text>
</comment>
<evidence type="ECO:0000313" key="3">
    <source>
        <dbReference type="Proteomes" id="UP000566995"/>
    </source>
</evidence>
<sequence>MNQALNAVTNVLRNRTAKILAFANNKGGVGKTSTAINEAAVLASKGRRVLFIDFDESMNSTNHLRDPESGESCFPLSDLISQKDMKIEDCILNHTRLQNLHVIPAEPGLRNTINRIAQDPRALVELVSRLTQKLEVLFDEEQTELPFDVIIIDATPAMDHAAKVIMSLATHILYVVDQSGYAIDGLKNFVSSEEFNEAVALNENLKICGVLLNKVDTRTALSRELLKEKMLAGIPRLEHYIPHRVEVEEGTHFKQFAIQQNPGSLLSKKYNELGDYLINDMQLTQRGVVNGQ</sequence>
<dbReference type="CDD" id="cd02042">
    <property type="entry name" value="ParAB_family"/>
    <property type="match status" value="1"/>
</dbReference>
<proteinExistence type="predicted"/>
<dbReference type="InterPro" id="IPR027417">
    <property type="entry name" value="P-loop_NTPase"/>
</dbReference>
<dbReference type="EMBL" id="JACHLI010000001">
    <property type="protein sequence ID" value="MBB4861352.1"/>
    <property type="molecule type" value="Genomic_DNA"/>
</dbReference>
<dbReference type="PANTHER" id="PTHR13696">
    <property type="entry name" value="P-LOOP CONTAINING NUCLEOSIDE TRIPHOSPHATE HYDROLASE"/>
    <property type="match status" value="1"/>
</dbReference>
<dbReference type="PANTHER" id="PTHR13696:SF52">
    <property type="entry name" value="PARA FAMILY PROTEIN CT_582"/>
    <property type="match status" value="1"/>
</dbReference>
<dbReference type="Pfam" id="PF13614">
    <property type="entry name" value="AAA_31"/>
    <property type="match status" value="1"/>
</dbReference>
<evidence type="ECO:0000259" key="1">
    <source>
        <dbReference type="Pfam" id="PF13614"/>
    </source>
</evidence>
<dbReference type="Proteomes" id="UP000566995">
    <property type="component" value="Unassembled WGS sequence"/>
</dbReference>
<dbReference type="RefSeq" id="WP_184585622.1">
    <property type="nucleotide sequence ID" value="NZ_JACHLI010000001.1"/>
</dbReference>